<proteinExistence type="predicted"/>
<evidence type="ECO:0000313" key="2">
    <source>
        <dbReference type="Proteomes" id="UP001595999"/>
    </source>
</evidence>
<accession>A0ABV9A0P3</accession>
<keyword evidence="2" id="KW-1185">Reference proteome</keyword>
<dbReference type="EMBL" id="JBHSEK010000037">
    <property type="protein sequence ID" value="MFC4492504.1"/>
    <property type="molecule type" value="Genomic_DNA"/>
</dbReference>
<evidence type="ECO:0008006" key="3">
    <source>
        <dbReference type="Google" id="ProtNLM"/>
    </source>
</evidence>
<dbReference type="RefSeq" id="WP_378125161.1">
    <property type="nucleotide sequence ID" value="NZ_JBHSEK010000037.1"/>
</dbReference>
<feature type="non-terminal residue" evidence="1">
    <location>
        <position position="96"/>
    </location>
</feature>
<reference evidence="2" key="1">
    <citation type="journal article" date="2019" name="Int. J. Syst. Evol. Microbiol.">
        <title>The Global Catalogue of Microorganisms (GCM) 10K type strain sequencing project: providing services to taxonomists for standard genome sequencing and annotation.</title>
        <authorList>
            <consortium name="The Broad Institute Genomics Platform"/>
            <consortium name="The Broad Institute Genome Sequencing Center for Infectious Disease"/>
            <person name="Wu L."/>
            <person name="Ma J."/>
        </authorList>
    </citation>
    <scope>NUCLEOTIDE SEQUENCE [LARGE SCALE GENOMIC DNA]</scope>
    <source>
        <strain evidence="2">CGMCC 4.7608</strain>
    </source>
</reference>
<comment type="caution">
    <text evidence="1">The sequence shown here is derived from an EMBL/GenBank/DDBJ whole genome shotgun (WGS) entry which is preliminary data.</text>
</comment>
<name>A0ABV9A0P3_9NEIS</name>
<sequence length="96" mass="10641">MQGGYSHPRYNVNGHLVEARDEAKNRSLHYVNNAQGLVLKREEIASGSTYKRQDYYYLDGKQIGAVASVGYGTLRGLVSGGIQSQVNGQRPNWGRL</sequence>
<dbReference type="Proteomes" id="UP001595999">
    <property type="component" value="Unassembled WGS sequence"/>
</dbReference>
<organism evidence="1 2">
    <name type="scientific">Chromobacterium aquaticum</name>
    <dbReference type="NCBI Taxonomy" id="467180"/>
    <lineage>
        <taxon>Bacteria</taxon>
        <taxon>Pseudomonadati</taxon>
        <taxon>Pseudomonadota</taxon>
        <taxon>Betaproteobacteria</taxon>
        <taxon>Neisseriales</taxon>
        <taxon>Chromobacteriaceae</taxon>
        <taxon>Chromobacterium</taxon>
    </lineage>
</organism>
<protein>
    <recommendedName>
        <fullName evidence="3">Rhs family protein</fullName>
    </recommendedName>
</protein>
<gene>
    <name evidence="1" type="ORF">ACFO0R_23085</name>
</gene>
<evidence type="ECO:0000313" key="1">
    <source>
        <dbReference type="EMBL" id="MFC4492504.1"/>
    </source>
</evidence>